<feature type="transmembrane region" description="Helical" evidence="6">
    <location>
        <begin position="269"/>
        <end position="287"/>
    </location>
</feature>
<feature type="transmembrane region" description="Helical" evidence="6">
    <location>
        <begin position="307"/>
        <end position="325"/>
    </location>
</feature>
<evidence type="ECO:0000256" key="1">
    <source>
        <dbReference type="ARBA" id="ARBA00004141"/>
    </source>
</evidence>
<dbReference type="SUPFAM" id="SSF103473">
    <property type="entry name" value="MFS general substrate transporter"/>
    <property type="match status" value="1"/>
</dbReference>
<feature type="transmembrane region" description="Helical" evidence="6">
    <location>
        <begin position="438"/>
        <end position="461"/>
    </location>
</feature>
<dbReference type="RefSeq" id="XP_035341013.1">
    <property type="nucleotide sequence ID" value="XM_035485120.1"/>
</dbReference>
<feature type="region of interest" description="Disordered" evidence="5">
    <location>
        <begin position="1"/>
        <end position="30"/>
    </location>
</feature>
<feature type="transmembrane region" description="Helical" evidence="6">
    <location>
        <begin position="213"/>
        <end position="233"/>
    </location>
</feature>
<dbReference type="EMBL" id="CP055898">
    <property type="protein sequence ID" value="QKX54834.1"/>
    <property type="molecule type" value="Genomic_DNA"/>
</dbReference>
<dbReference type="AlphaFoldDB" id="A0A7H8QLT0"/>
<evidence type="ECO:0000313" key="7">
    <source>
        <dbReference type="EMBL" id="QKX54834.1"/>
    </source>
</evidence>
<evidence type="ECO:0000256" key="2">
    <source>
        <dbReference type="ARBA" id="ARBA00022692"/>
    </source>
</evidence>
<dbReference type="CDD" id="cd06178">
    <property type="entry name" value="MFS_unc93-like"/>
    <property type="match status" value="1"/>
</dbReference>
<dbReference type="GeneID" id="55989433"/>
<feature type="transmembrane region" description="Helical" evidence="6">
    <location>
        <begin position="55"/>
        <end position="74"/>
    </location>
</feature>
<dbReference type="Gene3D" id="1.20.1250.20">
    <property type="entry name" value="MFS general substrate transporter like domains"/>
    <property type="match status" value="1"/>
</dbReference>
<feature type="transmembrane region" description="Helical" evidence="6">
    <location>
        <begin position="94"/>
        <end position="110"/>
    </location>
</feature>
<keyword evidence="8" id="KW-1185">Reference proteome</keyword>
<evidence type="ECO:0000256" key="3">
    <source>
        <dbReference type="ARBA" id="ARBA00022989"/>
    </source>
</evidence>
<dbReference type="KEGG" id="trg:TRUGW13939_01923"/>
<evidence type="ECO:0008006" key="9">
    <source>
        <dbReference type="Google" id="ProtNLM"/>
    </source>
</evidence>
<evidence type="ECO:0000256" key="5">
    <source>
        <dbReference type="SAM" id="MobiDB-lite"/>
    </source>
</evidence>
<feature type="transmembrane region" description="Helical" evidence="6">
    <location>
        <begin position="376"/>
        <end position="400"/>
    </location>
</feature>
<feature type="transmembrane region" description="Helical" evidence="6">
    <location>
        <begin position="142"/>
        <end position="167"/>
    </location>
</feature>
<dbReference type="Pfam" id="PF07690">
    <property type="entry name" value="MFS_1"/>
    <property type="match status" value="1"/>
</dbReference>
<dbReference type="InterPro" id="IPR011701">
    <property type="entry name" value="MFS"/>
</dbReference>
<feature type="transmembrane region" description="Helical" evidence="6">
    <location>
        <begin position="337"/>
        <end position="356"/>
    </location>
</feature>
<evidence type="ECO:0000313" key="8">
    <source>
        <dbReference type="Proteomes" id="UP000509510"/>
    </source>
</evidence>
<protein>
    <recommendedName>
        <fullName evidence="9">Major facilitator superfamily (MFS) profile domain-containing protein</fullName>
    </recommendedName>
</protein>
<name>A0A7H8QLT0_TALRU</name>
<organism evidence="7 8">
    <name type="scientific">Talaromyces rugulosus</name>
    <name type="common">Penicillium rugulosum</name>
    <dbReference type="NCBI Taxonomy" id="121627"/>
    <lineage>
        <taxon>Eukaryota</taxon>
        <taxon>Fungi</taxon>
        <taxon>Dikarya</taxon>
        <taxon>Ascomycota</taxon>
        <taxon>Pezizomycotina</taxon>
        <taxon>Eurotiomycetes</taxon>
        <taxon>Eurotiomycetidae</taxon>
        <taxon>Eurotiales</taxon>
        <taxon>Trichocomaceae</taxon>
        <taxon>Talaromyces</taxon>
        <taxon>Talaromyces sect. Islandici</taxon>
    </lineage>
</organism>
<dbReference type="GO" id="GO:0022857">
    <property type="term" value="F:transmembrane transporter activity"/>
    <property type="evidence" value="ECO:0007669"/>
    <property type="project" value="InterPro"/>
</dbReference>
<keyword evidence="2 6" id="KW-0812">Transmembrane</keyword>
<accession>A0A7H8QLT0</accession>
<sequence length="489" mass="54266">MSTKHDPNSEQETYEMRESASSPAGEDISAEGKPWMYKPIKIGTWKFPWFASPEAQLALVSFVCFLCPGMYNAVTGLGGGGQINPHDVNNANTALYSTLSVVGFFAGTFANRVGLKLTLSCGGFGYLLYVAALLSYSHNNNVGFLIFAGALLGVCAGLLWCAQGTVMMSYPLEEQKGKFIAFFWVVFNLGGVIGSLVPLGQNIHSTAGEVNDGTYIAFIILMAIGFFLAWGLLDSKYIKRKDGSKVIAIKHPTWSTEFKGLFVTLKHDSYIILLFPMFMASNWFTAYQFNSVNGAYFNIRTRSLNSLLYWLCQMIGAFVFGQLLDMKRFSRSMRAKLIFGLLFVLTMAIWGGGYAFQKGYDRSVAPTMDWSSSGYVGPMFLYMFYGFYDASFQTFSYWIMGSLSNNSRKLANFAGFYKGIQSVGQAVTWRMDALETPFMNEFASCWGILVGSLLVAIPVVFKVKDTTDVEEDLKFSDETIQEVAPEQGK</sequence>
<evidence type="ECO:0000256" key="6">
    <source>
        <dbReference type="SAM" id="Phobius"/>
    </source>
</evidence>
<dbReference type="PANTHER" id="PTHR23294:SF54">
    <property type="entry name" value="DUF895 DOMAIN MEMBRANE PROTEIN (AFU_ORTHOLOGUE AFUA_8G04110)"/>
    <property type="match status" value="1"/>
</dbReference>
<reference evidence="8" key="1">
    <citation type="submission" date="2020-06" db="EMBL/GenBank/DDBJ databases">
        <title>A chromosome-scale genome assembly of Talaromyces rugulosus W13939.</title>
        <authorList>
            <person name="Wang B."/>
            <person name="Guo L."/>
            <person name="Ye K."/>
            <person name="Wang L."/>
        </authorList>
    </citation>
    <scope>NUCLEOTIDE SEQUENCE [LARGE SCALE GENOMIC DNA]</scope>
    <source>
        <strain evidence="8">W13939</strain>
    </source>
</reference>
<comment type="subcellular location">
    <subcellularLocation>
        <location evidence="1">Membrane</location>
        <topology evidence="1">Multi-pass membrane protein</topology>
    </subcellularLocation>
</comment>
<dbReference type="OrthoDB" id="196103at2759"/>
<gene>
    <name evidence="7" type="ORF">TRUGW13939_01923</name>
</gene>
<keyword evidence="3 6" id="KW-1133">Transmembrane helix</keyword>
<feature type="transmembrane region" description="Helical" evidence="6">
    <location>
        <begin position="117"/>
        <end position="136"/>
    </location>
</feature>
<evidence type="ECO:0000256" key="4">
    <source>
        <dbReference type="ARBA" id="ARBA00023136"/>
    </source>
</evidence>
<feature type="transmembrane region" description="Helical" evidence="6">
    <location>
        <begin position="179"/>
        <end position="201"/>
    </location>
</feature>
<dbReference type="InterPro" id="IPR036259">
    <property type="entry name" value="MFS_trans_sf"/>
</dbReference>
<dbReference type="PANTHER" id="PTHR23294">
    <property type="entry name" value="ET TRANSLATION PRODUCT-RELATED"/>
    <property type="match status" value="1"/>
</dbReference>
<dbReference type="GO" id="GO:0016020">
    <property type="term" value="C:membrane"/>
    <property type="evidence" value="ECO:0007669"/>
    <property type="project" value="UniProtKB-SubCell"/>
</dbReference>
<keyword evidence="4 6" id="KW-0472">Membrane</keyword>
<feature type="compositionally biased region" description="Basic and acidic residues" evidence="5">
    <location>
        <begin position="1"/>
        <end position="18"/>
    </location>
</feature>
<dbReference type="Proteomes" id="UP000509510">
    <property type="component" value="Chromosome I"/>
</dbReference>
<dbReference type="InterPro" id="IPR051617">
    <property type="entry name" value="UNC-93-like_regulator"/>
</dbReference>
<proteinExistence type="predicted"/>